<protein>
    <submittedName>
        <fullName evidence="3">Cross-pathway control</fullName>
    </submittedName>
</protein>
<feature type="region of interest" description="Disordered" evidence="1">
    <location>
        <begin position="389"/>
        <end position="522"/>
    </location>
</feature>
<dbReference type="PROSITE" id="PS00036">
    <property type="entry name" value="BZIP_BASIC"/>
    <property type="match status" value="1"/>
</dbReference>
<feature type="compositionally biased region" description="Polar residues" evidence="1">
    <location>
        <begin position="109"/>
        <end position="121"/>
    </location>
</feature>
<feature type="compositionally biased region" description="Low complexity" evidence="1">
    <location>
        <begin position="99"/>
        <end position="108"/>
    </location>
</feature>
<name>A0A286UL66_9AGAM</name>
<organism evidence="3 4">
    <name type="scientific">Pyrrhoderma noxium</name>
    <dbReference type="NCBI Taxonomy" id="2282107"/>
    <lineage>
        <taxon>Eukaryota</taxon>
        <taxon>Fungi</taxon>
        <taxon>Dikarya</taxon>
        <taxon>Basidiomycota</taxon>
        <taxon>Agaricomycotina</taxon>
        <taxon>Agaricomycetes</taxon>
        <taxon>Hymenochaetales</taxon>
        <taxon>Hymenochaetaceae</taxon>
        <taxon>Pyrrhoderma</taxon>
    </lineage>
</organism>
<feature type="compositionally biased region" description="Low complexity" evidence="1">
    <location>
        <begin position="171"/>
        <end position="182"/>
    </location>
</feature>
<dbReference type="InterPro" id="IPR046347">
    <property type="entry name" value="bZIP_sf"/>
</dbReference>
<dbReference type="Pfam" id="PF07716">
    <property type="entry name" value="bZIP_2"/>
    <property type="match status" value="1"/>
</dbReference>
<feature type="region of interest" description="Disordered" evidence="1">
    <location>
        <begin position="148"/>
        <end position="198"/>
    </location>
</feature>
<keyword evidence="4" id="KW-1185">Reference proteome</keyword>
<feature type="compositionally biased region" description="Polar residues" evidence="1">
    <location>
        <begin position="185"/>
        <end position="195"/>
    </location>
</feature>
<gene>
    <name evidence="3" type="ORF">PNOK_0517800</name>
</gene>
<evidence type="ECO:0000256" key="1">
    <source>
        <dbReference type="SAM" id="MobiDB-lite"/>
    </source>
</evidence>
<feature type="region of interest" description="Disordered" evidence="1">
    <location>
        <begin position="99"/>
        <end position="121"/>
    </location>
</feature>
<dbReference type="AlphaFoldDB" id="A0A286UL66"/>
<dbReference type="Proteomes" id="UP000217199">
    <property type="component" value="Unassembled WGS sequence"/>
</dbReference>
<dbReference type="SUPFAM" id="SSF57959">
    <property type="entry name" value="Leucine zipper domain"/>
    <property type="match status" value="1"/>
</dbReference>
<dbReference type="InterPro" id="IPR004827">
    <property type="entry name" value="bZIP"/>
</dbReference>
<dbReference type="InParanoid" id="A0A286UL66"/>
<dbReference type="OrthoDB" id="2257100at2759"/>
<feature type="domain" description="BZIP" evidence="2">
    <location>
        <begin position="532"/>
        <end position="546"/>
    </location>
</feature>
<dbReference type="Gene3D" id="3.30.160.60">
    <property type="entry name" value="Classic Zinc Finger"/>
    <property type="match status" value="1"/>
</dbReference>
<reference evidence="3 4" key="1">
    <citation type="journal article" date="2017" name="Mol. Ecol.">
        <title>Comparative and population genomic landscape of Phellinus noxius: A hypervariable fungus causing root rot in trees.</title>
        <authorList>
            <person name="Chung C.L."/>
            <person name="Lee T.J."/>
            <person name="Akiba M."/>
            <person name="Lee H.H."/>
            <person name="Kuo T.H."/>
            <person name="Liu D."/>
            <person name="Ke H.M."/>
            <person name="Yokoi T."/>
            <person name="Roa M.B."/>
            <person name="Lu M.J."/>
            <person name="Chang Y.Y."/>
            <person name="Ann P.J."/>
            <person name="Tsai J.N."/>
            <person name="Chen C.Y."/>
            <person name="Tzean S.S."/>
            <person name="Ota Y."/>
            <person name="Hattori T."/>
            <person name="Sahashi N."/>
            <person name="Liou R.F."/>
            <person name="Kikuchi T."/>
            <person name="Tsai I.J."/>
        </authorList>
    </citation>
    <scope>NUCLEOTIDE SEQUENCE [LARGE SCALE GENOMIC DNA]</scope>
    <source>
        <strain evidence="3 4">FFPRI411160</strain>
    </source>
</reference>
<dbReference type="STRING" id="2282107.A0A286UL66"/>
<dbReference type="EMBL" id="NBII01000004">
    <property type="protein sequence ID" value="PAV20244.1"/>
    <property type="molecule type" value="Genomic_DNA"/>
</dbReference>
<dbReference type="CDD" id="cd12193">
    <property type="entry name" value="bZIP_GCN4"/>
    <property type="match status" value="1"/>
</dbReference>
<feature type="compositionally biased region" description="Polar residues" evidence="1">
    <location>
        <begin position="404"/>
        <end position="442"/>
    </location>
</feature>
<proteinExistence type="predicted"/>
<accession>A0A286UL66</accession>
<dbReference type="GO" id="GO:0003700">
    <property type="term" value="F:DNA-binding transcription factor activity"/>
    <property type="evidence" value="ECO:0007669"/>
    <property type="project" value="InterPro"/>
</dbReference>
<evidence type="ECO:0000313" key="3">
    <source>
        <dbReference type="EMBL" id="PAV20244.1"/>
    </source>
</evidence>
<sequence length="597" mass="65745">MRNEYYLTPGRFRSGDSVCIAPAIPIRQGLNISFKRVPASLAFTRLSPKPHPSPPFVSSRKHLVTTTVQPNNYYSKYLLVNREHILSFLLPRSHSPFTPTTSTPISSPCFQDSPSTEMSKQNFVNNSSRASLPVFANSNTLIEHFNIPSRLPVPPRVNTSTDSGGNSTMVSSPSKPSISSPSEDIGQQSHHTQPSGMIDFPTMFAGYVKMLNSKPGEESTSATSHYGFNHGHANEAAERISPESADLFANSPVMDYLQQRAHWTHNTNNQAYSNQLFAGAPMNTIPDPLYLTPRLSSTTPVPDAVHEPSPYETPYDTPLEVFLNTPAIDSIEDLFITSPKVVMTDPNGNVTENYDQMVLFSGIGVGECPAERGLNTNTVQNDLAGLIPMSPSSPAMDHDPRSSPFLSPGQQPSPVGTSFESKVNQSSESVGLGSDNLSSNVGISGHEPTGTRKGVTVDQLVPYDAPTQSRIYHGPPSATSRKVLPAQFERKRKRQKEHEDMSSDEEDELFAEASGEPGVKLSDKEEAAILAKRRQNTLAARRSRARKLAHQKDLEERCERMKASRDMWKMKALIAREQLMKLGHPEPYATEDRNDIM</sequence>
<feature type="compositionally biased region" description="Polar residues" evidence="1">
    <location>
        <begin position="157"/>
        <end position="170"/>
    </location>
</feature>
<comment type="caution">
    <text evidence="3">The sequence shown here is derived from an EMBL/GenBank/DDBJ whole genome shotgun (WGS) entry which is preliminary data.</text>
</comment>
<evidence type="ECO:0000259" key="2">
    <source>
        <dbReference type="PROSITE" id="PS00036"/>
    </source>
</evidence>
<evidence type="ECO:0000313" key="4">
    <source>
        <dbReference type="Proteomes" id="UP000217199"/>
    </source>
</evidence>